<dbReference type="Pfam" id="PF01833">
    <property type="entry name" value="TIG"/>
    <property type="match status" value="7"/>
</dbReference>
<evidence type="ECO:0000313" key="3">
    <source>
        <dbReference type="EMBL" id="GIO67588.1"/>
    </source>
</evidence>
<dbReference type="InterPro" id="IPR002035">
    <property type="entry name" value="VWF_A"/>
</dbReference>
<dbReference type="Proteomes" id="UP000680638">
    <property type="component" value="Unassembled WGS sequence"/>
</dbReference>
<sequence length="966" mass="101871">MKKFSKYPAIIIAILLLITGLPIIPTTSAATGDYINVTRTVNPTTITVNDEAEVSLNIQGTPPVNVVKPNDVILIIDKSGSMSTENKMTNAKEAAKGFIDLMDFKVHRVGVVDYSSTNNVKLFPLGTDASAAKNYISGITANGGTATGAAIDMAMTELLNVRDEAQPVIVLMTDGDATEPSGTAYQYALQKANEAKEQGIVFYTIALLNANDNPDTSKPNLLLKDMATTSNHHHFVLGSQGLAEIYAAIVKEIGVASAYDVTVTDTVAPNFEVVPGSYDNNIPKPEVNGNTLTWKFNELKDKNLTFTYKIRPKDKNKNGNFDVADTSSVITYKDYAGAMRTKSIPNARLQVKLPAPVIKTVDPATGHPQGGNKVTITGENFVQGAKVTFGSTSVNVSFIDSEHLEVTAPAGSQGEVMITVTNPDNQKAIGNYAYQADPVISSINPGTGPFEGGNNVTIQGNYFMKGIQVLFGGKPAQVTMNLSATYLVVTAPPADNAGPVDLQFINPDGTKTAVPNGYTYQEKLVPKLEITSIAPDKGSTEGGTTVYVNGKLISPKVRVFFGEKEANVATYFSDKQVQVISPSNSLAGAVDVKIINPDGQEAVLPKGFTYEEPPKLNPPTITSITPTEGVLTGGNTVYINGSNFANGTKVFFGSNEATVKLNTSGKTLTVTAPAGVADGVVDVKVVLPDTQTATLPSAYKYYTPLPDPITFTAISPNTGSILGGNVVYIQGTNFKSGMTIEFNGVRGTVNSITNSNNATVTVPASSVVGTVDVVITNRDGGTATLSQAYTYQPVQPRITSLTPNKVINNKGGTVYVSGEYFEKTMTLTVGGVNVPIASYTSDKAFSFNAPILSTVGDVPVILTFANGQTASGNLLYEAPAPAPAPVITSLTYTSGPAAGGGTNYIYAKNITKDMVVYFGTTKATVTGTYNGYLQVKIPPGVAGETVQVQIFNNEGTGSNTVSYTYK</sequence>
<dbReference type="InterPro" id="IPR036465">
    <property type="entry name" value="vWFA_dom_sf"/>
</dbReference>
<evidence type="ECO:0000313" key="4">
    <source>
        <dbReference type="Proteomes" id="UP000680638"/>
    </source>
</evidence>
<dbReference type="Gene3D" id="2.60.40.10">
    <property type="entry name" value="Immunoglobulins"/>
    <property type="match status" value="7"/>
</dbReference>
<dbReference type="InterPro" id="IPR014756">
    <property type="entry name" value="Ig_E-set"/>
</dbReference>
<keyword evidence="1" id="KW-0732">Signal</keyword>
<dbReference type="PRINTS" id="PR00453">
    <property type="entry name" value="VWFADOMAIN"/>
</dbReference>
<comment type="caution">
    <text evidence="3">The sequence shown here is derived from an EMBL/GenBank/DDBJ whole genome shotgun (WGS) entry which is preliminary data.</text>
</comment>
<dbReference type="CDD" id="cd00102">
    <property type="entry name" value="IPT"/>
    <property type="match status" value="5"/>
</dbReference>
<dbReference type="InterPro" id="IPR002909">
    <property type="entry name" value="IPT_dom"/>
</dbReference>
<dbReference type="Pfam" id="PF00092">
    <property type="entry name" value="VWA"/>
    <property type="match status" value="1"/>
</dbReference>
<dbReference type="SUPFAM" id="SSF81296">
    <property type="entry name" value="E set domains"/>
    <property type="match status" value="7"/>
</dbReference>
<dbReference type="SMART" id="SM00327">
    <property type="entry name" value="VWA"/>
    <property type="match status" value="1"/>
</dbReference>
<accession>A0ABQ4LWS3</accession>
<organism evidence="3 4">
    <name type="scientific">Paenibacillus cookii</name>
    <dbReference type="NCBI Taxonomy" id="157839"/>
    <lineage>
        <taxon>Bacteria</taxon>
        <taxon>Bacillati</taxon>
        <taxon>Bacillota</taxon>
        <taxon>Bacilli</taxon>
        <taxon>Bacillales</taxon>
        <taxon>Paenibacillaceae</taxon>
        <taxon>Paenibacillus</taxon>
    </lineage>
</organism>
<dbReference type="CDD" id="cd00198">
    <property type="entry name" value="vWFA"/>
    <property type="match status" value="1"/>
</dbReference>
<dbReference type="EMBL" id="BORW01000010">
    <property type="protein sequence ID" value="GIO67588.1"/>
    <property type="molecule type" value="Genomic_DNA"/>
</dbReference>
<dbReference type="Gene3D" id="3.40.50.410">
    <property type="entry name" value="von Willebrand factor, type A domain"/>
    <property type="match status" value="1"/>
</dbReference>
<name>A0ABQ4LWS3_9BACL</name>
<feature type="domain" description="VWFA" evidence="2">
    <location>
        <begin position="71"/>
        <end position="253"/>
    </location>
</feature>
<evidence type="ECO:0000256" key="1">
    <source>
        <dbReference type="ARBA" id="ARBA00022729"/>
    </source>
</evidence>
<dbReference type="SUPFAM" id="SSF53300">
    <property type="entry name" value="vWA-like"/>
    <property type="match status" value="1"/>
</dbReference>
<proteinExistence type="predicted"/>
<protein>
    <recommendedName>
        <fullName evidence="2">VWFA domain-containing protein</fullName>
    </recommendedName>
</protein>
<dbReference type="PANTHER" id="PTHR46769">
    <property type="entry name" value="POLYCYSTIC KIDNEY AND HEPATIC DISEASE 1 (AUTOSOMAL RECESSIVE)-LIKE 1"/>
    <property type="match status" value="1"/>
</dbReference>
<dbReference type="PANTHER" id="PTHR46769:SF2">
    <property type="entry name" value="FIBROCYSTIN-L ISOFORM 2 PRECURSOR-RELATED"/>
    <property type="match status" value="1"/>
</dbReference>
<dbReference type="InterPro" id="IPR052387">
    <property type="entry name" value="Fibrocystin"/>
</dbReference>
<keyword evidence="4" id="KW-1185">Reference proteome</keyword>
<evidence type="ECO:0000259" key="2">
    <source>
        <dbReference type="PROSITE" id="PS50234"/>
    </source>
</evidence>
<dbReference type="SMART" id="SM00429">
    <property type="entry name" value="IPT"/>
    <property type="match status" value="7"/>
</dbReference>
<dbReference type="PROSITE" id="PS50234">
    <property type="entry name" value="VWFA"/>
    <property type="match status" value="1"/>
</dbReference>
<gene>
    <name evidence="3" type="ORF">J21TS3_24090</name>
</gene>
<reference evidence="3 4" key="1">
    <citation type="submission" date="2021-03" db="EMBL/GenBank/DDBJ databases">
        <title>Antimicrobial resistance genes in bacteria isolated from Japanese honey, and their potential for conferring macrolide and lincosamide resistance in the American foulbrood pathogen Paenibacillus larvae.</title>
        <authorList>
            <person name="Okamoto M."/>
            <person name="Kumagai M."/>
            <person name="Kanamori H."/>
            <person name="Takamatsu D."/>
        </authorList>
    </citation>
    <scope>NUCLEOTIDE SEQUENCE [LARGE SCALE GENOMIC DNA]</scope>
    <source>
        <strain evidence="3 4">J21TS3</strain>
    </source>
</reference>
<dbReference type="InterPro" id="IPR013783">
    <property type="entry name" value="Ig-like_fold"/>
</dbReference>